<accession>A0A2I2GKQ4</accession>
<dbReference type="GeneID" id="36562238"/>
<dbReference type="PANTHER" id="PTHR45681:SF6">
    <property type="entry name" value="POLYKETIDE SYNTHASE 37"/>
    <property type="match status" value="1"/>
</dbReference>
<gene>
    <name evidence="4" type="ORF">P170DRAFT_508077</name>
</gene>
<dbReference type="STRING" id="1392250.A0A2I2GKQ4"/>
<dbReference type="CDD" id="cd02440">
    <property type="entry name" value="AdoMet_MTases"/>
    <property type="match status" value="1"/>
</dbReference>
<evidence type="ECO:0000256" key="1">
    <source>
        <dbReference type="ARBA" id="ARBA00022679"/>
    </source>
</evidence>
<evidence type="ECO:0000313" key="5">
    <source>
        <dbReference type="Proteomes" id="UP000234275"/>
    </source>
</evidence>
<dbReference type="PANTHER" id="PTHR45681">
    <property type="entry name" value="POLYKETIDE SYNTHASE 44-RELATED"/>
    <property type="match status" value="1"/>
</dbReference>
<dbReference type="Proteomes" id="UP000234275">
    <property type="component" value="Unassembled WGS sequence"/>
</dbReference>
<reference evidence="4 5" key="1">
    <citation type="submission" date="2016-12" db="EMBL/GenBank/DDBJ databases">
        <title>The genomes of Aspergillus section Nigri reveals drivers in fungal speciation.</title>
        <authorList>
            <consortium name="DOE Joint Genome Institute"/>
            <person name="Vesth T.C."/>
            <person name="Nybo J."/>
            <person name="Theobald S."/>
            <person name="Brandl J."/>
            <person name="Frisvad J.C."/>
            <person name="Nielsen K.F."/>
            <person name="Lyhne E.K."/>
            <person name="Kogle M.E."/>
            <person name="Kuo A."/>
            <person name="Riley R."/>
            <person name="Clum A."/>
            <person name="Nolan M."/>
            <person name="Lipzen A."/>
            <person name="Salamov A."/>
            <person name="Henrissat B."/>
            <person name="Wiebenga A."/>
            <person name="De Vries R.P."/>
            <person name="Grigoriev I.V."/>
            <person name="Mortensen U.H."/>
            <person name="Andersen M.R."/>
            <person name="Baker S.E."/>
        </authorList>
    </citation>
    <scope>NUCLEOTIDE SEQUENCE [LARGE SCALE GENOMIC DNA]</scope>
    <source>
        <strain evidence="4 5">IBT 23096</strain>
    </source>
</reference>
<dbReference type="InterPro" id="IPR013217">
    <property type="entry name" value="Methyltransf_12"/>
</dbReference>
<name>A0A2I2GKQ4_9EURO</name>
<dbReference type="Gene3D" id="3.40.50.150">
    <property type="entry name" value="Vaccinia Virus protein VP39"/>
    <property type="match status" value="1"/>
</dbReference>
<dbReference type="AlphaFoldDB" id="A0A2I2GKQ4"/>
<feature type="domain" description="Methyltransferase type 12" evidence="3">
    <location>
        <begin position="178"/>
        <end position="287"/>
    </location>
</feature>
<comment type="caution">
    <text evidence="4">The sequence shown here is derived from an EMBL/GenBank/DDBJ whole genome shotgun (WGS) entry which is preliminary data.</text>
</comment>
<dbReference type="InterPro" id="IPR029063">
    <property type="entry name" value="SAM-dependent_MTases_sf"/>
</dbReference>
<evidence type="ECO:0000256" key="2">
    <source>
        <dbReference type="ARBA" id="ARBA00023268"/>
    </source>
</evidence>
<keyword evidence="2" id="KW-0511">Multifunctional enzyme</keyword>
<dbReference type="InterPro" id="IPR050444">
    <property type="entry name" value="Polyketide_Synthase"/>
</dbReference>
<dbReference type="VEuPathDB" id="FungiDB:P170DRAFT_508077"/>
<evidence type="ECO:0000313" key="4">
    <source>
        <dbReference type="EMBL" id="PLB53461.1"/>
    </source>
</evidence>
<dbReference type="SUPFAM" id="SSF53335">
    <property type="entry name" value="S-adenosyl-L-methionine-dependent methyltransferases"/>
    <property type="match status" value="1"/>
</dbReference>
<dbReference type="GO" id="GO:0032259">
    <property type="term" value="P:methylation"/>
    <property type="evidence" value="ECO:0007669"/>
    <property type="project" value="UniProtKB-KW"/>
</dbReference>
<dbReference type="Pfam" id="PF08242">
    <property type="entry name" value="Methyltransf_12"/>
    <property type="match status" value="1"/>
</dbReference>
<dbReference type="RefSeq" id="XP_024708763.1">
    <property type="nucleotide sequence ID" value="XM_024854532.1"/>
</dbReference>
<dbReference type="EMBL" id="MSFO01000002">
    <property type="protein sequence ID" value="PLB53461.1"/>
    <property type="molecule type" value="Genomic_DNA"/>
</dbReference>
<proteinExistence type="predicted"/>
<protein>
    <submittedName>
        <fullName evidence="4">S-adenosyl-L-methionine-dependent methyltransferase</fullName>
    </submittedName>
</protein>
<keyword evidence="1 4" id="KW-0808">Transferase</keyword>
<dbReference type="GO" id="GO:0008168">
    <property type="term" value="F:methyltransferase activity"/>
    <property type="evidence" value="ECO:0007669"/>
    <property type="project" value="UniProtKB-KW"/>
</dbReference>
<keyword evidence="5" id="KW-1185">Reference proteome</keyword>
<sequence>MSAITVPDDAWSQGLPALKDSIQIHLTESETKFEEAMVHAAFHFVVDSVQQLKHDDRDDWEWHRRVMYDWMLETIELGNGGAIAPGSEAWAKESPQVRSGLVEYLEATENVSARLTVRVGQNLVKIFRDEMTPLELVMEDNLLNRYYMEYPKLKDRSYKHLRRAVELYARARPDARILEIGAGTGGATKIVLQSFDTVIEEQDEDRYPEYTFTDISAGFFLAAKSKLAAWAPDMDFQKLDIESNPQDQGFEPGQYDLVVASLVLHATKSLHRTLTHVRQLLKPGGKLFLVETTRDVTDMQLIFGLFEGWWLSEDNRKSSPNAPTHVWDRVMRETGFTGVDFEIGDCEEAIYQSTSLLVTTASLV</sequence>
<evidence type="ECO:0000259" key="3">
    <source>
        <dbReference type="Pfam" id="PF08242"/>
    </source>
</evidence>
<keyword evidence="4" id="KW-0489">Methyltransferase</keyword>
<dbReference type="OrthoDB" id="4510389at2759"/>
<organism evidence="4 5">
    <name type="scientific">Aspergillus steynii IBT 23096</name>
    <dbReference type="NCBI Taxonomy" id="1392250"/>
    <lineage>
        <taxon>Eukaryota</taxon>
        <taxon>Fungi</taxon>
        <taxon>Dikarya</taxon>
        <taxon>Ascomycota</taxon>
        <taxon>Pezizomycotina</taxon>
        <taxon>Eurotiomycetes</taxon>
        <taxon>Eurotiomycetidae</taxon>
        <taxon>Eurotiales</taxon>
        <taxon>Aspergillaceae</taxon>
        <taxon>Aspergillus</taxon>
        <taxon>Aspergillus subgen. Circumdati</taxon>
    </lineage>
</organism>